<evidence type="ECO:0008006" key="4">
    <source>
        <dbReference type="Google" id="ProtNLM"/>
    </source>
</evidence>
<evidence type="ECO:0000313" key="3">
    <source>
        <dbReference type="Proteomes" id="UP000735302"/>
    </source>
</evidence>
<dbReference type="EMBL" id="BLXT01006372">
    <property type="protein sequence ID" value="GFO31239.1"/>
    <property type="molecule type" value="Genomic_DNA"/>
</dbReference>
<feature type="region of interest" description="Disordered" evidence="1">
    <location>
        <begin position="50"/>
        <end position="71"/>
    </location>
</feature>
<dbReference type="AlphaFoldDB" id="A0AAV4CJC8"/>
<sequence length="116" mass="12991">MVVYWGFCGFSAHSESKPRRVVPVPPKDAAVPGRVGPPLMVHEWVATNTPTRQGHKVHSPPPTTTGHPLDSCRHSRRFFQIWGVVGSLRPRSMFTCGCRPQQFLHTRYHPGGMPPE</sequence>
<evidence type="ECO:0000313" key="2">
    <source>
        <dbReference type="EMBL" id="GFO31239.1"/>
    </source>
</evidence>
<name>A0AAV4CJC8_9GAST</name>
<organism evidence="2 3">
    <name type="scientific">Plakobranchus ocellatus</name>
    <dbReference type="NCBI Taxonomy" id="259542"/>
    <lineage>
        <taxon>Eukaryota</taxon>
        <taxon>Metazoa</taxon>
        <taxon>Spiralia</taxon>
        <taxon>Lophotrochozoa</taxon>
        <taxon>Mollusca</taxon>
        <taxon>Gastropoda</taxon>
        <taxon>Heterobranchia</taxon>
        <taxon>Euthyneura</taxon>
        <taxon>Panpulmonata</taxon>
        <taxon>Sacoglossa</taxon>
        <taxon>Placobranchoidea</taxon>
        <taxon>Plakobranchidae</taxon>
        <taxon>Plakobranchus</taxon>
    </lineage>
</organism>
<comment type="caution">
    <text evidence="2">The sequence shown here is derived from an EMBL/GenBank/DDBJ whole genome shotgun (WGS) entry which is preliminary data.</text>
</comment>
<dbReference type="Proteomes" id="UP000735302">
    <property type="component" value="Unassembled WGS sequence"/>
</dbReference>
<evidence type="ECO:0000256" key="1">
    <source>
        <dbReference type="SAM" id="MobiDB-lite"/>
    </source>
</evidence>
<protein>
    <recommendedName>
        <fullName evidence="4">Secreted protein</fullName>
    </recommendedName>
</protein>
<keyword evidence="3" id="KW-1185">Reference proteome</keyword>
<reference evidence="2 3" key="1">
    <citation type="journal article" date="2021" name="Elife">
        <title>Chloroplast acquisition without the gene transfer in kleptoplastic sea slugs, Plakobranchus ocellatus.</title>
        <authorList>
            <person name="Maeda T."/>
            <person name="Takahashi S."/>
            <person name="Yoshida T."/>
            <person name="Shimamura S."/>
            <person name="Takaki Y."/>
            <person name="Nagai Y."/>
            <person name="Toyoda A."/>
            <person name="Suzuki Y."/>
            <person name="Arimoto A."/>
            <person name="Ishii H."/>
            <person name="Satoh N."/>
            <person name="Nishiyama T."/>
            <person name="Hasebe M."/>
            <person name="Maruyama T."/>
            <person name="Minagawa J."/>
            <person name="Obokata J."/>
            <person name="Shigenobu S."/>
        </authorList>
    </citation>
    <scope>NUCLEOTIDE SEQUENCE [LARGE SCALE GENOMIC DNA]</scope>
</reference>
<accession>A0AAV4CJC8</accession>
<gene>
    <name evidence="2" type="ORF">PoB_005774400</name>
</gene>
<proteinExistence type="predicted"/>